<keyword evidence="1" id="KW-0472">Membrane</keyword>
<evidence type="ECO:0000256" key="1">
    <source>
        <dbReference type="SAM" id="Phobius"/>
    </source>
</evidence>
<dbReference type="EMBL" id="PQNQ01000010">
    <property type="protein sequence ID" value="RRQ04252.1"/>
    <property type="molecule type" value="Genomic_DNA"/>
</dbReference>
<reference evidence="2 3" key="1">
    <citation type="submission" date="2018-01" db="EMBL/GenBank/DDBJ databases">
        <title>Twenty Corynebacterium bovis Genomes.</title>
        <authorList>
            <person name="Gulvik C.A."/>
        </authorList>
    </citation>
    <scope>NUCLEOTIDE SEQUENCE [LARGE SCALE GENOMIC DNA]</scope>
    <source>
        <strain evidence="2 3">16-2004</strain>
    </source>
</reference>
<keyword evidence="3" id="KW-1185">Reference proteome</keyword>
<feature type="transmembrane region" description="Helical" evidence="1">
    <location>
        <begin position="25"/>
        <end position="43"/>
    </location>
</feature>
<accession>A0A3R8RHE6</accession>
<protein>
    <submittedName>
        <fullName evidence="2">Uncharacterized protein</fullName>
    </submittedName>
</protein>
<comment type="caution">
    <text evidence="2">The sequence shown here is derived from an EMBL/GenBank/DDBJ whole genome shotgun (WGS) entry which is preliminary data.</text>
</comment>
<evidence type="ECO:0000313" key="3">
    <source>
        <dbReference type="Proteomes" id="UP000278422"/>
    </source>
</evidence>
<organism evidence="2 3">
    <name type="scientific">Corynebacterium bovis</name>
    <dbReference type="NCBI Taxonomy" id="36808"/>
    <lineage>
        <taxon>Bacteria</taxon>
        <taxon>Bacillati</taxon>
        <taxon>Actinomycetota</taxon>
        <taxon>Actinomycetes</taxon>
        <taxon>Mycobacteriales</taxon>
        <taxon>Corynebacteriaceae</taxon>
        <taxon>Corynebacterium</taxon>
    </lineage>
</organism>
<keyword evidence="1" id="KW-0812">Transmembrane</keyword>
<evidence type="ECO:0000313" key="2">
    <source>
        <dbReference type="EMBL" id="RRQ04252.1"/>
    </source>
</evidence>
<keyword evidence="1" id="KW-1133">Transmembrane helix</keyword>
<feature type="transmembrane region" description="Helical" evidence="1">
    <location>
        <begin position="55"/>
        <end position="88"/>
    </location>
</feature>
<dbReference type="RefSeq" id="WP_125176259.1">
    <property type="nucleotide sequence ID" value="NZ_JBHYBO010000006.1"/>
</dbReference>
<sequence length="112" mass="11920">MMVFLSSMIDENTTSLIDLDPVYRAGYAVIFIICVTLSVRIALRASARYGQLTRMVLFYCGITILGITWTSNIGRVVILLLGLVYFAVPIRAGSRGGTGITDGGSAGAPTPS</sequence>
<proteinExistence type="predicted"/>
<gene>
    <name evidence="2" type="ORF">CXF42_04960</name>
</gene>
<name>A0A3R8RHE6_9CORY</name>
<dbReference type="Proteomes" id="UP000278422">
    <property type="component" value="Unassembled WGS sequence"/>
</dbReference>
<dbReference type="AlphaFoldDB" id="A0A3R8RHE6"/>